<name>A0A7H1C258_9PAST</name>
<protein>
    <submittedName>
        <fullName evidence="1">Competence protein ComA</fullName>
    </submittedName>
</protein>
<proteinExistence type="predicted"/>
<dbReference type="Proteomes" id="UP000576260">
    <property type="component" value="Chromosome"/>
</dbReference>
<gene>
    <name evidence="1" type="ORF">ICJ55_10000</name>
</gene>
<keyword evidence="2" id="KW-1185">Reference proteome</keyword>
<organism evidence="1 2">
    <name type="scientific">Mannheimia bovis</name>
    <dbReference type="NCBI Taxonomy" id="2770636"/>
    <lineage>
        <taxon>Bacteria</taxon>
        <taxon>Pseudomonadati</taxon>
        <taxon>Pseudomonadota</taxon>
        <taxon>Gammaproteobacteria</taxon>
        <taxon>Pasteurellales</taxon>
        <taxon>Pasteurellaceae</taxon>
        <taxon>Mannheimia</taxon>
    </lineage>
</organism>
<dbReference type="EMBL" id="CP061280">
    <property type="protein sequence ID" value="QNS15063.1"/>
    <property type="molecule type" value="Genomic_DNA"/>
</dbReference>
<evidence type="ECO:0000313" key="2">
    <source>
        <dbReference type="Proteomes" id="UP000576260"/>
    </source>
</evidence>
<sequence>MKLLKPPVKKPVSPTVLGLSENEEYYCLVKNQAEKFSTFWQQKSEGLEMAIQKIIATETVNEPFTLVRTIPYQYIWRKTIFISKKLDEIQLHRQVIQILKNEQPLAIELLNFEYQRLPSSNNNLDKITIYALNKNYAESLNQFNNILDCELHCYIRGIFHLNPQLDNNFPCFSFKQKTVQFTESELLFPLVEPKNCIYLSDILITDTDMQSDESKQLYCLALGASLWNGKALI</sequence>
<reference evidence="1 2" key="1">
    <citation type="submission" date="2020-09" db="EMBL/GenBank/DDBJ databases">
        <title>Mannheimia bovis sp.nov., isolated from a cow.</title>
        <authorList>
            <person name="Li F."/>
        </authorList>
    </citation>
    <scope>NUCLEOTIDE SEQUENCE [LARGE SCALE GENOMIC DNA]</scope>
    <source>
        <strain evidence="1 2">ZY190616</strain>
    </source>
</reference>
<dbReference type="AlphaFoldDB" id="A0A7H1C258"/>
<dbReference type="RefSeq" id="WP_188156667.1">
    <property type="nucleotide sequence ID" value="NZ_CP061280.1"/>
</dbReference>
<evidence type="ECO:0000313" key="1">
    <source>
        <dbReference type="EMBL" id="QNS15063.1"/>
    </source>
</evidence>
<accession>A0A7H1C258</accession>
<dbReference type="KEGG" id="mbos:ICJ55_10000"/>